<gene>
    <name evidence="2" type="ORF">ALP40_02998</name>
</gene>
<organism evidence="2 3">
    <name type="scientific">Pseudomonas viridiflava</name>
    <name type="common">Phytomonas viridiflava</name>
    <dbReference type="NCBI Taxonomy" id="33069"/>
    <lineage>
        <taxon>Bacteria</taxon>
        <taxon>Pseudomonadati</taxon>
        <taxon>Pseudomonadota</taxon>
        <taxon>Gammaproteobacteria</taxon>
        <taxon>Pseudomonadales</taxon>
        <taxon>Pseudomonadaceae</taxon>
        <taxon>Pseudomonas</taxon>
    </lineage>
</organism>
<evidence type="ECO:0000313" key="2">
    <source>
        <dbReference type="EMBL" id="RMT83169.1"/>
    </source>
</evidence>
<dbReference type="PANTHER" id="PTHR40254">
    <property type="entry name" value="BLR0577 PROTEIN"/>
    <property type="match status" value="1"/>
</dbReference>
<evidence type="ECO:0000259" key="1">
    <source>
        <dbReference type="Pfam" id="PF13454"/>
    </source>
</evidence>
<dbReference type="PANTHER" id="PTHR40254:SF1">
    <property type="entry name" value="BLR0577 PROTEIN"/>
    <property type="match status" value="1"/>
</dbReference>
<comment type="caution">
    <text evidence="2">The sequence shown here is derived from an EMBL/GenBank/DDBJ whole genome shotgun (WGS) entry which is preliminary data.</text>
</comment>
<dbReference type="Proteomes" id="UP000273854">
    <property type="component" value="Unassembled WGS sequence"/>
</dbReference>
<accession>A0A3M5PF30</accession>
<proteinExistence type="predicted"/>
<dbReference type="EMBL" id="RBTP01000016">
    <property type="protein sequence ID" value="RMT83169.1"/>
    <property type="molecule type" value="Genomic_DNA"/>
</dbReference>
<dbReference type="AlphaFoldDB" id="A0A3M5PF30"/>
<dbReference type="SUPFAM" id="SSF51971">
    <property type="entry name" value="Nucleotide-binding domain"/>
    <property type="match status" value="1"/>
</dbReference>
<dbReference type="Pfam" id="PF13454">
    <property type="entry name" value="NAD_binding_9"/>
    <property type="match status" value="1"/>
</dbReference>
<protein>
    <recommendedName>
        <fullName evidence="1">FAD-dependent urate hydroxylase HpyO/Asp monooxygenase CreE-like FAD/NAD(P)-binding domain-containing protein</fullName>
    </recommendedName>
</protein>
<name>A0A3M5PF30_PSEVI</name>
<reference evidence="2 3" key="1">
    <citation type="submission" date="2018-08" db="EMBL/GenBank/DDBJ databases">
        <title>Recombination of ecologically and evolutionarily significant loci maintains genetic cohesion in the Pseudomonas syringae species complex.</title>
        <authorList>
            <person name="Dillon M."/>
            <person name="Thakur S."/>
            <person name="Almeida R.N.D."/>
            <person name="Weir B.S."/>
            <person name="Guttman D.S."/>
        </authorList>
    </citation>
    <scope>NUCLEOTIDE SEQUENCE [LARGE SCALE GENOMIC DNA]</scope>
    <source>
        <strain evidence="2 3">ICMP 19473</strain>
    </source>
</reference>
<dbReference type="InterPro" id="IPR038732">
    <property type="entry name" value="HpyO/CreE_NAD-binding"/>
</dbReference>
<dbReference type="InterPro" id="IPR052189">
    <property type="entry name" value="L-asp_N-monooxygenase_NS-form"/>
</dbReference>
<evidence type="ECO:0000313" key="3">
    <source>
        <dbReference type="Proteomes" id="UP000273854"/>
    </source>
</evidence>
<sequence>MGMQTLSLDRVERPVRPSEPERRSIAIIGMGSRGLGVLEQLIGISRTAGAGRLRIEVFDPQSPGSGLHHAEQPDYLMLNTMAGQLSAFSSAFPSCEPAGWTFLQWCQANAIHLDERGHVSEMGQGRPVEFGDFVPRKLLGRYLQDSYRYLIRQCPAQVEVHYHAEVVTGCRERSSDAGFRLQTPVRELDVDAVVLTCGHSSAQDGTPAIGDSVLIEGLGLTAMDTLAGLTQGRGGRYVRDPGVAGWRYLRSGLEPAIALYSRSGLPFHARPQWQASVHAALPRTFFTAQAIVGLRQQRSAGRLDFESDVLPLIKDEMRAVFWQATARLDAPQALLSLQRTLRRASDSTSRPALFKALAEQWGDFEPEQWLATERGSGDKEGYAQWFEHWIERELALSRLGTVDSPIRQALEVWRDYRDLLRLVADRNGLTEQSTLAFYGTWAALSNRLVGGPQKERYEDLLALIQAGVVTILPPMDDPSCSPVPYDTLIPARVGHRGLSASRDPLLNGLLRQGLIRPAHAYPADGIDTGPSGRVVRADGTVHPMLWALGPSVEGCTFYNHYIPTPDPTCRALIEARQVAQTCLAALSVSRCDSLSKTSFSPL</sequence>
<feature type="domain" description="FAD-dependent urate hydroxylase HpyO/Asp monooxygenase CreE-like FAD/NAD(P)-binding" evidence="1">
    <location>
        <begin position="26"/>
        <end position="199"/>
    </location>
</feature>